<accession>A0ABR2YCR6</accession>
<evidence type="ECO:0000256" key="2">
    <source>
        <dbReference type="SAM" id="SignalP"/>
    </source>
</evidence>
<proteinExistence type="predicted"/>
<dbReference type="Proteomes" id="UP001491310">
    <property type="component" value="Unassembled WGS sequence"/>
</dbReference>
<evidence type="ECO:0000313" key="4">
    <source>
        <dbReference type="Proteomes" id="UP001491310"/>
    </source>
</evidence>
<feature type="chain" id="PRO_5047287318" evidence="2">
    <location>
        <begin position="30"/>
        <end position="205"/>
    </location>
</feature>
<gene>
    <name evidence="3" type="ORF">WJX75_002044</name>
</gene>
<keyword evidence="2" id="KW-0732">Signal</keyword>
<dbReference type="EMBL" id="JALJOT010000015">
    <property type="protein sequence ID" value="KAK9902670.1"/>
    <property type="molecule type" value="Genomic_DNA"/>
</dbReference>
<comment type="caution">
    <text evidence="3">The sequence shown here is derived from an EMBL/GenBank/DDBJ whole genome shotgun (WGS) entry which is preliminary data.</text>
</comment>
<feature type="signal peptide" evidence="2">
    <location>
        <begin position="1"/>
        <end position="29"/>
    </location>
</feature>
<feature type="region of interest" description="Disordered" evidence="1">
    <location>
        <begin position="126"/>
        <end position="205"/>
    </location>
</feature>
<evidence type="ECO:0000256" key="1">
    <source>
        <dbReference type="SAM" id="MobiDB-lite"/>
    </source>
</evidence>
<evidence type="ECO:0000313" key="3">
    <source>
        <dbReference type="EMBL" id="KAK9902670.1"/>
    </source>
</evidence>
<organism evidence="3 4">
    <name type="scientific">Coccomyxa subellipsoidea</name>
    <dbReference type="NCBI Taxonomy" id="248742"/>
    <lineage>
        <taxon>Eukaryota</taxon>
        <taxon>Viridiplantae</taxon>
        <taxon>Chlorophyta</taxon>
        <taxon>core chlorophytes</taxon>
        <taxon>Trebouxiophyceae</taxon>
        <taxon>Trebouxiophyceae incertae sedis</taxon>
        <taxon>Coccomyxaceae</taxon>
        <taxon>Coccomyxa</taxon>
    </lineage>
</organism>
<keyword evidence="4" id="KW-1185">Reference proteome</keyword>
<reference evidence="3 4" key="1">
    <citation type="journal article" date="2024" name="Nat. Commun.">
        <title>Phylogenomics reveals the evolutionary origins of lichenization in chlorophyte algae.</title>
        <authorList>
            <person name="Puginier C."/>
            <person name="Libourel C."/>
            <person name="Otte J."/>
            <person name="Skaloud P."/>
            <person name="Haon M."/>
            <person name="Grisel S."/>
            <person name="Petersen M."/>
            <person name="Berrin J.G."/>
            <person name="Delaux P.M."/>
            <person name="Dal Grande F."/>
            <person name="Keller J."/>
        </authorList>
    </citation>
    <scope>NUCLEOTIDE SEQUENCE [LARGE SCALE GENOMIC DNA]</scope>
    <source>
        <strain evidence="3 4">SAG 216-7</strain>
    </source>
</reference>
<sequence length="205" mass="20248">MRLRSSVLSACRGLHIAFTLCLFCSLSCARTADLPDNGTDANKQGDVSLIGTGGLTNAIQEVVADVVLINSIMAGSVIVNTTVVTTNSSAPAVVDAASGGFNQTLPPSTFGQPTVSAVTVTPASPAILSATPPTLTQPPPTSGPSGPPATTPPPPTVAGPTGTTGPVPPSTPPVTQNYFIGPTSAALPPTTINGSNQTVIIGPVG</sequence>
<protein>
    <submittedName>
        <fullName evidence="3">Uncharacterized protein</fullName>
    </submittedName>
</protein>
<name>A0ABR2YCR6_9CHLO</name>
<feature type="compositionally biased region" description="Polar residues" evidence="1">
    <location>
        <begin position="190"/>
        <end position="199"/>
    </location>
</feature>
<feature type="compositionally biased region" description="Pro residues" evidence="1">
    <location>
        <begin position="135"/>
        <end position="157"/>
    </location>
</feature>